<protein>
    <recommendedName>
        <fullName evidence="5 16">Dihydroorotate dehydrogenase (quinone), mitochondrial</fullName>
        <shortName evidence="16">DHOdehase</shortName>
        <ecNumber evidence="4 16">1.3.5.2</ecNumber>
    </recommendedName>
</protein>
<evidence type="ECO:0000256" key="7">
    <source>
        <dbReference type="ARBA" id="ARBA00022643"/>
    </source>
</evidence>
<evidence type="ECO:0000256" key="8">
    <source>
        <dbReference type="ARBA" id="ARBA00022692"/>
    </source>
</evidence>
<evidence type="ECO:0000256" key="11">
    <source>
        <dbReference type="ARBA" id="ARBA00022989"/>
    </source>
</evidence>
<dbReference type="NCBIfam" id="NF003645">
    <property type="entry name" value="PRK05286.1-2"/>
    <property type="match status" value="1"/>
</dbReference>
<dbReference type="InterPro" id="IPR050074">
    <property type="entry name" value="DHO_dehydrogenase"/>
</dbReference>
<evidence type="ECO:0000313" key="19">
    <source>
        <dbReference type="Proteomes" id="UP001159042"/>
    </source>
</evidence>
<keyword evidence="10" id="KW-0809">Transit peptide</keyword>
<name>A0AAV8VYE0_9CUCU</name>
<reference evidence="18 19" key="1">
    <citation type="journal article" date="2023" name="Insect Mol. Biol.">
        <title>Genome sequencing provides insights into the evolution of gene families encoding plant cell wall-degrading enzymes in longhorned beetles.</title>
        <authorList>
            <person name="Shin N.R."/>
            <person name="Okamura Y."/>
            <person name="Kirsch R."/>
            <person name="Pauchet Y."/>
        </authorList>
    </citation>
    <scope>NUCLEOTIDE SEQUENCE [LARGE SCALE GENOMIC DNA]</scope>
    <source>
        <strain evidence="18">EAD_L_NR</strain>
    </source>
</reference>
<proteinExistence type="inferred from homology"/>
<gene>
    <name evidence="18" type="ORF">NQ315_016807</name>
</gene>
<dbReference type="Proteomes" id="UP001159042">
    <property type="component" value="Unassembled WGS sequence"/>
</dbReference>
<accession>A0AAV8VYE0</accession>
<keyword evidence="8" id="KW-0812">Transmembrane</keyword>
<dbReference type="InterPro" id="IPR001295">
    <property type="entry name" value="Dihydroorotate_DH_CS"/>
</dbReference>
<sequence>MASDDGGLSGTIALYPTLIAVDPDARRGGPYPKPTPTGDPRKLKSLLYVTVAGYGAFSIISLYKGDEKFYRNYIMPVIHLLEPEKAHNLAVFASRYRLIPKSRYQDPEMLKVKVFGKEFPNPVGIAAGFDKDGKAILGLKDIGFGFVEVGSVTPEPQPGNEKPRVFRLQNDKAVINRYGFNSEGHSAVLKRIENLKESNEDFGIVGVNLGKNKSSQDPINDYVEGIKKFGPVADYLVINISSPNTPGLRSMQHKDELKKLLAKLVETRNNLPLNPKPPLLLKLAPDLAYNERKDIADVLKDKKCKVDGLIISNTTIERPDTLKSVESKSEAGGLSGAPLKDGSTQMIADMSRLTGGIPIIGVGGVASGRDAYEKIKAGACLVQLYTAMVYEGPTVVTKVKKELVDILKQEGYHRISEVIGKGPS</sequence>
<evidence type="ECO:0000256" key="16">
    <source>
        <dbReference type="RuleBase" id="RU361255"/>
    </source>
</evidence>
<evidence type="ECO:0000256" key="13">
    <source>
        <dbReference type="ARBA" id="ARBA00023128"/>
    </source>
</evidence>
<dbReference type="Gene3D" id="3.20.20.70">
    <property type="entry name" value="Aldolase class I"/>
    <property type="match status" value="1"/>
</dbReference>
<dbReference type="PROSITE" id="PS00912">
    <property type="entry name" value="DHODEHASE_2"/>
    <property type="match status" value="1"/>
</dbReference>
<evidence type="ECO:0000313" key="18">
    <source>
        <dbReference type="EMBL" id="KAJ8918905.1"/>
    </source>
</evidence>
<dbReference type="PANTHER" id="PTHR48109:SF4">
    <property type="entry name" value="DIHYDROOROTATE DEHYDROGENASE (QUINONE), MITOCHONDRIAL"/>
    <property type="match status" value="1"/>
</dbReference>
<evidence type="ECO:0000256" key="14">
    <source>
        <dbReference type="ARBA" id="ARBA00023136"/>
    </source>
</evidence>
<dbReference type="InterPro" id="IPR013785">
    <property type="entry name" value="Aldolase_TIM"/>
</dbReference>
<comment type="caution">
    <text evidence="18">The sequence shown here is derived from an EMBL/GenBank/DDBJ whole genome shotgun (WGS) entry which is preliminary data.</text>
</comment>
<dbReference type="GO" id="GO:0005743">
    <property type="term" value="C:mitochondrial inner membrane"/>
    <property type="evidence" value="ECO:0007669"/>
    <property type="project" value="UniProtKB-SubCell"/>
</dbReference>
<evidence type="ECO:0000256" key="12">
    <source>
        <dbReference type="ARBA" id="ARBA00023002"/>
    </source>
</evidence>
<evidence type="ECO:0000256" key="5">
    <source>
        <dbReference type="ARBA" id="ARBA00017599"/>
    </source>
</evidence>
<evidence type="ECO:0000259" key="17">
    <source>
        <dbReference type="Pfam" id="PF01180"/>
    </source>
</evidence>
<keyword evidence="6 16" id="KW-0285">Flavoprotein</keyword>
<dbReference type="PANTHER" id="PTHR48109">
    <property type="entry name" value="DIHYDROOROTATE DEHYDROGENASE (QUINONE), MITOCHONDRIAL-RELATED"/>
    <property type="match status" value="1"/>
</dbReference>
<dbReference type="NCBIfam" id="TIGR01036">
    <property type="entry name" value="pyrD_sub2"/>
    <property type="match status" value="1"/>
</dbReference>
<organism evidence="18 19">
    <name type="scientific">Exocentrus adspersus</name>
    <dbReference type="NCBI Taxonomy" id="1586481"/>
    <lineage>
        <taxon>Eukaryota</taxon>
        <taxon>Metazoa</taxon>
        <taxon>Ecdysozoa</taxon>
        <taxon>Arthropoda</taxon>
        <taxon>Hexapoda</taxon>
        <taxon>Insecta</taxon>
        <taxon>Pterygota</taxon>
        <taxon>Neoptera</taxon>
        <taxon>Endopterygota</taxon>
        <taxon>Coleoptera</taxon>
        <taxon>Polyphaga</taxon>
        <taxon>Cucujiformia</taxon>
        <taxon>Chrysomeloidea</taxon>
        <taxon>Cerambycidae</taxon>
        <taxon>Lamiinae</taxon>
        <taxon>Acanthocinini</taxon>
        <taxon>Exocentrus</taxon>
    </lineage>
</organism>
<keyword evidence="13 16" id="KW-0496">Mitochondrion</keyword>
<dbReference type="InterPro" id="IPR005719">
    <property type="entry name" value="Dihydroorotate_DH_2"/>
</dbReference>
<dbReference type="GO" id="GO:0106430">
    <property type="term" value="F:dihydroorotate dehydrogenase (quinone) activity"/>
    <property type="evidence" value="ECO:0007669"/>
    <property type="project" value="UniProtKB-EC"/>
</dbReference>
<keyword evidence="12 16" id="KW-0560">Oxidoreductase</keyword>
<dbReference type="EMBL" id="JANEYG010000021">
    <property type="protein sequence ID" value="KAJ8918905.1"/>
    <property type="molecule type" value="Genomic_DNA"/>
</dbReference>
<dbReference type="PROSITE" id="PS00911">
    <property type="entry name" value="DHODEHASE_1"/>
    <property type="match status" value="1"/>
</dbReference>
<dbReference type="AlphaFoldDB" id="A0AAV8VYE0"/>
<keyword evidence="14" id="KW-0472">Membrane</keyword>
<comment type="cofactor">
    <cofactor evidence="16">
        <name>FMN</name>
        <dbReference type="ChEBI" id="CHEBI:58210"/>
    </cofactor>
    <text evidence="16">Binds 1 FMN per subunit.</text>
</comment>
<comment type="catalytic activity">
    <reaction evidence="15 16">
        <text>(S)-dihydroorotate + a quinone = orotate + a quinol</text>
        <dbReference type="Rhea" id="RHEA:30187"/>
        <dbReference type="ChEBI" id="CHEBI:24646"/>
        <dbReference type="ChEBI" id="CHEBI:30839"/>
        <dbReference type="ChEBI" id="CHEBI:30864"/>
        <dbReference type="ChEBI" id="CHEBI:132124"/>
        <dbReference type="EC" id="1.3.5.2"/>
    </reaction>
</comment>
<dbReference type="CDD" id="cd04738">
    <property type="entry name" value="DHOD_2_like"/>
    <property type="match status" value="1"/>
</dbReference>
<evidence type="ECO:0000256" key="9">
    <source>
        <dbReference type="ARBA" id="ARBA00022792"/>
    </source>
</evidence>
<dbReference type="Pfam" id="PF01180">
    <property type="entry name" value="DHO_dh"/>
    <property type="match status" value="1"/>
</dbReference>
<evidence type="ECO:0000256" key="3">
    <source>
        <dbReference type="ARBA" id="ARBA00005359"/>
    </source>
</evidence>
<keyword evidence="19" id="KW-1185">Reference proteome</keyword>
<comment type="pathway">
    <text evidence="2 16">Pyrimidine metabolism; UMP biosynthesis via de novo pathway; orotate from (S)-dihydroorotate (quinone route): step 1/1.</text>
</comment>
<dbReference type="GO" id="GO:0009220">
    <property type="term" value="P:pyrimidine ribonucleotide biosynthetic process"/>
    <property type="evidence" value="ECO:0007669"/>
    <property type="project" value="TreeGrafter"/>
</dbReference>
<feature type="domain" description="Dihydroorotate dehydrogenase catalytic" evidence="17">
    <location>
        <begin position="109"/>
        <end position="407"/>
    </location>
</feature>
<dbReference type="FunFam" id="3.20.20.70:FF:000066">
    <property type="entry name" value="Dihydroorotate dehydrogenase (quinone), mitochondrial"/>
    <property type="match status" value="1"/>
</dbReference>
<dbReference type="InterPro" id="IPR005720">
    <property type="entry name" value="Dihydroorotate_DH_cat"/>
</dbReference>
<evidence type="ECO:0000256" key="4">
    <source>
        <dbReference type="ARBA" id="ARBA00012791"/>
    </source>
</evidence>
<evidence type="ECO:0000256" key="2">
    <source>
        <dbReference type="ARBA" id="ARBA00005161"/>
    </source>
</evidence>
<evidence type="ECO:0000256" key="10">
    <source>
        <dbReference type="ARBA" id="ARBA00022946"/>
    </source>
</evidence>
<dbReference type="NCBIfam" id="NF003652">
    <property type="entry name" value="PRK05286.2-5"/>
    <property type="match status" value="1"/>
</dbReference>
<evidence type="ECO:0000256" key="15">
    <source>
        <dbReference type="ARBA" id="ARBA00048639"/>
    </source>
</evidence>
<dbReference type="EC" id="1.3.5.2" evidence="4 16"/>
<keyword evidence="9 16" id="KW-0999">Mitochondrion inner membrane</keyword>
<keyword evidence="7 16" id="KW-0288">FMN</keyword>
<evidence type="ECO:0000256" key="1">
    <source>
        <dbReference type="ARBA" id="ARBA00004434"/>
    </source>
</evidence>
<evidence type="ECO:0000256" key="6">
    <source>
        <dbReference type="ARBA" id="ARBA00022630"/>
    </source>
</evidence>
<dbReference type="SUPFAM" id="SSF51395">
    <property type="entry name" value="FMN-linked oxidoreductases"/>
    <property type="match status" value="1"/>
</dbReference>
<comment type="similarity">
    <text evidence="3 16">Belongs to the dihydroorotate dehydrogenase family. Type 2 subfamily.</text>
</comment>
<keyword evidence="11" id="KW-1133">Transmembrane helix</keyword>
<comment type="subcellular location">
    <subcellularLocation>
        <location evidence="1 16">Mitochondrion inner membrane</location>
        <topology evidence="1 16">Single-pass membrane protein</topology>
    </subcellularLocation>
</comment>
<dbReference type="GO" id="GO:0006207">
    <property type="term" value="P:'de novo' pyrimidine nucleobase biosynthetic process"/>
    <property type="evidence" value="ECO:0007669"/>
    <property type="project" value="InterPro"/>
</dbReference>